<organism evidence="1 2">
    <name type="scientific">Pseudomonas lutea</name>
    <dbReference type="NCBI Taxonomy" id="243924"/>
    <lineage>
        <taxon>Bacteria</taxon>
        <taxon>Pseudomonadati</taxon>
        <taxon>Pseudomonadota</taxon>
        <taxon>Gammaproteobacteria</taxon>
        <taxon>Pseudomonadales</taxon>
        <taxon>Pseudomonadaceae</taxon>
        <taxon>Pseudomonas</taxon>
    </lineage>
</organism>
<dbReference type="EMBL" id="FOEV01000002">
    <property type="protein sequence ID" value="SEP83049.1"/>
    <property type="molecule type" value="Genomic_DNA"/>
</dbReference>
<name>A0A9X8M9N5_9PSED</name>
<reference evidence="1 2" key="1">
    <citation type="submission" date="2016-10" db="EMBL/GenBank/DDBJ databases">
        <authorList>
            <person name="Varghese N."/>
            <person name="Submissions S."/>
        </authorList>
    </citation>
    <scope>NUCLEOTIDE SEQUENCE [LARGE SCALE GENOMIC DNA]</scope>
    <source>
        <strain evidence="1 2">LMG 21974</strain>
    </source>
</reference>
<sequence>MDSTSERTIQRYHMRDGGLYMKRLTCSQKTEAWREAPVLFLSTRGA</sequence>
<dbReference type="AlphaFoldDB" id="A0A9X8M9N5"/>
<gene>
    <name evidence="1" type="ORF">SAMN05216409_102277</name>
</gene>
<evidence type="ECO:0000313" key="1">
    <source>
        <dbReference type="EMBL" id="SEP83049.1"/>
    </source>
</evidence>
<accession>A0A9X8M9N5</accession>
<comment type="caution">
    <text evidence="1">The sequence shown here is derived from an EMBL/GenBank/DDBJ whole genome shotgun (WGS) entry which is preliminary data.</text>
</comment>
<dbReference type="Proteomes" id="UP000183210">
    <property type="component" value="Unassembled WGS sequence"/>
</dbReference>
<protein>
    <submittedName>
        <fullName evidence="1">Uncharacterized protein</fullName>
    </submittedName>
</protein>
<evidence type="ECO:0000313" key="2">
    <source>
        <dbReference type="Proteomes" id="UP000183210"/>
    </source>
</evidence>
<proteinExistence type="predicted"/>